<dbReference type="SUPFAM" id="SSF56801">
    <property type="entry name" value="Acetyl-CoA synthetase-like"/>
    <property type="match status" value="1"/>
</dbReference>
<dbReference type="Gene3D" id="3.30.300.30">
    <property type="match status" value="1"/>
</dbReference>
<keyword evidence="9" id="KW-1185">Reference proteome</keyword>
<reference evidence="10" key="1">
    <citation type="submission" date="2025-08" db="UniProtKB">
        <authorList>
            <consortium name="RefSeq"/>
        </authorList>
    </citation>
    <scope>IDENTIFICATION</scope>
    <source>
        <tissue evidence="10">Testes</tissue>
    </source>
</reference>
<dbReference type="NCBIfam" id="NF006134">
    <property type="entry name" value="PRK08279.1"/>
    <property type="match status" value="1"/>
</dbReference>
<keyword evidence="6" id="KW-0472">Membrane</keyword>
<organism evidence="9 10">
    <name type="scientific">Saccoglossus kowalevskii</name>
    <name type="common">Acorn worm</name>
    <dbReference type="NCBI Taxonomy" id="10224"/>
    <lineage>
        <taxon>Eukaryota</taxon>
        <taxon>Metazoa</taxon>
        <taxon>Hemichordata</taxon>
        <taxon>Enteropneusta</taxon>
        <taxon>Harrimaniidae</taxon>
        <taxon>Saccoglossus</taxon>
    </lineage>
</organism>
<sequence length="621" mass="70450">MDDNVGYSIVATIFITIVIIRQYYPYLLFDISRLYALIFKIILPRSRYLRKNQFTVDVFSESVTRQPGKACLIHKDRVYTYSDIELRSNQFANLVAKEGYKLGDTVGIFMSNEPAYIWMWLGFVKLGIKCALLNYNLRGDCLMKCISSVDAKLIMVGEGEELRDAIEGVSNLLKENGIRVWTHGSQPCKNEEFKDITFAVENAPADPIPRYTRRDIKPSDVCSYIYTSGTTGLPKASKITYYRHLGMALIFGLFDVNADDVCYITLPLYHSSATLSWTCAIRTGATIVLAPKFSASGFWRDVRKHDVTVIYYIGELCRYLLAQPKHVDDAKNRVRIAIGNGLRPDVWIRFAKRFGIPLLGEFYGATDGNLFGYNADNKVGACGRFSPFLKKLFKFELVKYYFDKAEPVRDMNGRCIPVEQGQPGLLIVQITTNNPFDGYAGKESLSDAKRIRNAFKDGDVYFNSGDIFALDKDYYFYFMDRLGDTFRWKGENVATTEVEQIICRFPGIRESTVYGVSVPGCDGRAGMAAVVLEDEQSFDFQEFYAHLRTYLPLYACPKFLRIQDNLVTTGTFKYSKLELVKGGFDPNVVDEPMYAIHVEKKTFKPLVSSVYADIVNGKLAL</sequence>
<dbReference type="Pfam" id="PF00501">
    <property type="entry name" value="AMP-binding"/>
    <property type="match status" value="1"/>
</dbReference>
<evidence type="ECO:0000256" key="4">
    <source>
        <dbReference type="ARBA" id="ARBA00041297"/>
    </source>
</evidence>
<evidence type="ECO:0000259" key="8">
    <source>
        <dbReference type="Pfam" id="PF13193"/>
    </source>
</evidence>
<dbReference type="GeneID" id="100371042"/>
<evidence type="ECO:0000313" key="9">
    <source>
        <dbReference type="Proteomes" id="UP000694865"/>
    </source>
</evidence>
<dbReference type="InterPro" id="IPR025110">
    <property type="entry name" value="AMP-bd_C"/>
</dbReference>
<keyword evidence="6" id="KW-1133">Transmembrane helix</keyword>
<dbReference type="InterPro" id="IPR045851">
    <property type="entry name" value="AMP-bd_C_sf"/>
</dbReference>
<dbReference type="PANTHER" id="PTHR43107">
    <property type="entry name" value="LONG-CHAIN FATTY ACID TRANSPORT PROTEIN"/>
    <property type="match status" value="1"/>
</dbReference>
<evidence type="ECO:0000256" key="5">
    <source>
        <dbReference type="ARBA" id="ARBA00048666"/>
    </source>
</evidence>
<comment type="catalytic activity">
    <reaction evidence="3">
        <text>a very long-chain fatty acid + ATP + CoA = a very long-chain fatty acyl-CoA + AMP + diphosphate</text>
        <dbReference type="Rhea" id="RHEA:54536"/>
        <dbReference type="ChEBI" id="CHEBI:30616"/>
        <dbReference type="ChEBI" id="CHEBI:33019"/>
        <dbReference type="ChEBI" id="CHEBI:57287"/>
        <dbReference type="ChEBI" id="CHEBI:58950"/>
        <dbReference type="ChEBI" id="CHEBI:138261"/>
        <dbReference type="ChEBI" id="CHEBI:456215"/>
    </reaction>
    <physiologicalReaction direction="left-to-right" evidence="3">
        <dbReference type="Rhea" id="RHEA:54537"/>
    </physiologicalReaction>
</comment>
<proteinExistence type="inferred from homology"/>
<dbReference type="RefSeq" id="XP_006811409.1">
    <property type="nucleotide sequence ID" value="XM_006811346.1"/>
</dbReference>
<dbReference type="InterPro" id="IPR020845">
    <property type="entry name" value="AMP-binding_CS"/>
</dbReference>
<accession>A0ABM0LUG8</accession>
<comment type="similarity">
    <text evidence="1">Belongs to the ATP-dependent AMP-binding enzyme family.</text>
</comment>
<feature type="transmembrane region" description="Helical" evidence="6">
    <location>
        <begin position="6"/>
        <end position="24"/>
    </location>
</feature>
<feature type="domain" description="AMP-binding enzyme C-terminal" evidence="8">
    <location>
        <begin position="497"/>
        <end position="573"/>
    </location>
</feature>
<evidence type="ECO:0000256" key="3">
    <source>
        <dbReference type="ARBA" id="ARBA00036527"/>
    </source>
</evidence>
<dbReference type="PANTHER" id="PTHR43107:SF22">
    <property type="entry name" value="VERY LONG-CHAIN ACYL-COA SYNTHETASE"/>
    <property type="match status" value="1"/>
</dbReference>
<evidence type="ECO:0000259" key="7">
    <source>
        <dbReference type="Pfam" id="PF00501"/>
    </source>
</evidence>
<keyword evidence="6" id="KW-0812">Transmembrane</keyword>
<name>A0ABM0LUG8_SACKO</name>
<dbReference type="InterPro" id="IPR000873">
    <property type="entry name" value="AMP-dep_synth/lig_dom"/>
</dbReference>
<comment type="catalytic activity">
    <reaction evidence="5">
        <text>tetracosanoate + ATP + CoA = tetracosanoyl-CoA + AMP + diphosphate</text>
        <dbReference type="Rhea" id="RHEA:33639"/>
        <dbReference type="ChEBI" id="CHEBI:30616"/>
        <dbReference type="ChEBI" id="CHEBI:31014"/>
        <dbReference type="ChEBI" id="CHEBI:33019"/>
        <dbReference type="ChEBI" id="CHEBI:57287"/>
        <dbReference type="ChEBI" id="CHEBI:65052"/>
        <dbReference type="ChEBI" id="CHEBI:456215"/>
    </reaction>
    <physiologicalReaction direction="left-to-right" evidence="5">
        <dbReference type="Rhea" id="RHEA:33640"/>
    </physiologicalReaction>
</comment>
<keyword evidence="2" id="KW-0436">Ligase</keyword>
<feature type="domain" description="AMP-dependent synthetase/ligase" evidence="7">
    <location>
        <begin position="59"/>
        <end position="385"/>
    </location>
</feature>
<dbReference type="Gene3D" id="3.40.50.12780">
    <property type="entry name" value="N-terminal domain of ligase-like"/>
    <property type="match status" value="1"/>
</dbReference>
<dbReference type="Proteomes" id="UP000694865">
    <property type="component" value="Unplaced"/>
</dbReference>
<evidence type="ECO:0000256" key="1">
    <source>
        <dbReference type="ARBA" id="ARBA00006432"/>
    </source>
</evidence>
<dbReference type="Pfam" id="PF13193">
    <property type="entry name" value="AMP-binding_C"/>
    <property type="match status" value="1"/>
</dbReference>
<evidence type="ECO:0000313" key="10">
    <source>
        <dbReference type="RefSeq" id="XP_006811409.1"/>
    </source>
</evidence>
<dbReference type="PROSITE" id="PS00455">
    <property type="entry name" value="AMP_BINDING"/>
    <property type="match status" value="1"/>
</dbReference>
<gene>
    <name evidence="10" type="primary">LOC100371042</name>
</gene>
<protein>
    <recommendedName>
        <fullName evidence="4">Long-chain-fatty-acid--CoA ligase</fullName>
    </recommendedName>
</protein>
<evidence type="ECO:0000256" key="6">
    <source>
        <dbReference type="SAM" id="Phobius"/>
    </source>
</evidence>
<evidence type="ECO:0000256" key="2">
    <source>
        <dbReference type="ARBA" id="ARBA00022598"/>
    </source>
</evidence>
<dbReference type="InterPro" id="IPR042099">
    <property type="entry name" value="ANL_N_sf"/>
</dbReference>